<reference evidence="5 6" key="1">
    <citation type="submission" date="2019-04" db="EMBL/GenBank/DDBJ databases">
        <title>High contiguity whole genome sequence and gene annotation resource for two Venturia nashicola isolates.</title>
        <authorList>
            <person name="Prokchorchik M."/>
            <person name="Won K."/>
            <person name="Lee Y."/>
            <person name="Choi E.D."/>
            <person name="Segonzac C."/>
            <person name="Sohn K.H."/>
        </authorList>
    </citation>
    <scope>NUCLEOTIDE SEQUENCE [LARGE SCALE GENOMIC DNA]</scope>
    <source>
        <strain evidence="5 6">PRI2</strain>
    </source>
</reference>
<comment type="caution">
    <text evidence="5">The sequence shown here is derived from an EMBL/GenBank/DDBJ whole genome shotgun (WGS) entry which is preliminary data.</text>
</comment>
<dbReference type="CDD" id="cd22117">
    <property type="entry name" value="F-box_FBXL4"/>
    <property type="match status" value="1"/>
</dbReference>
<proteinExistence type="predicted"/>
<dbReference type="Pfam" id="PF12937">
    <property type="entry name" value="F-box-like"/>
    <property type="match status" value="1"/>
</dbReference>
<dbReference type="STRING" id="86259.A0A4Z1PLU1"/>
<evidence type="ECO:0000259" key="4">
    <source>
        <dbReference type="PROSITE" id="PS50181"/>
    </source>
</evidence>
<comment type="pathway">
    <text evidence="1">Protein modification; protein ubiquitination.</text>
</comment>
<dbReference type="InterPro" id="IPR001810">
    <property type="entry name" value="F-box_dom"/>
</dbReference>
<dbReference type="Proteomes" id="UP000298493">
    <property type="component" value="Unassembled WGS sequence"/>
</dbReference>
<keyword evidence="2" id="KW-0833">Ubl conjugation pathway</keyword>
<dbReference type="InterPro" id="IPR045048">
    <property type="entry name" value="FBXO31/39"/>
</dbReference>
<organism evidence="5 6">
    <name type="scientific">Venturia nashicola</name>
    <dbReference type="NCBI Taxonomy" id="86259"/>
    <lineage>
        <taxon>Eukaryota</taxon>
        <taxon>Fungi</taxon>
        <taxon>Dikarya</taxon>
        <taxon>Ascomycota</taxon>
        <taxon>Pezizomycotina</taxon>
        <taxon>Dothideomycetes</taxon>
        <taxon>Pleosporomycetidae</taxon>
        <taxon>Venturiales</taxon>
        <taxon>Venturiaceae</taxon>
        <taxon>Venturia</taxon>
    </lineage>
</organism>
<dbReference type="PROSITE" id="PS50181">
    <property type="entry name" value="FBOX"/>
    <property type="match status" value="1"/>
</dbReference>
<gene>
    <name evidence="5" type="ORF">E6O75_ATG02208</name>
</gene>
<dbReference type="AlphaFoldDB" id="A0A4Z1PLU1"/>
<name>A0A4Z1PLU1_9PEZI</name>
<dbReference type="PANTHER" id="PTHR10706">
    <property type="entry name" value="F-BOX FAMILY PROTEIN"/>
    <property type="match status" value="1"/>
</dbReference>
<dbReference type="InterPro" id="IPR036047">
    <property type="entry name" value="F-box-like_dom_sf"/>
</dbReference>
<evidence type="ECO:0000313" key="5">
    <source>
        <dbReference type="EMBL" id="TID23034.1"/>
    </source>
</evidence>
<keyword evidence="6" id="KW-1185">Reference proteome</keyword>
<dbReference type="SUPFAM" id="SSF81383">
    <property type="entry name" value="F-box domain"/>
    <property type="match status" value="1"/>
</dbReference>
<evidence type="ECO:0000256" key="1">
    <source>
        <dbReference type="ARBA" id="ARBA00004906"/>
    </source>
</evidence>
<dbReference type="GO" id="GO:0016567">
    <property type="term" value="P:protein ubiquitination"/>
    <property type="evidence" value="ECO:0007669"/>
    <property type="project" value="UniProtKB-UniPathway"/>
</dbReference>
<dbReference type="Pfam" id="PF12014">
    <property type="entry name" value="Cyclin_D1_bind"/>
    <property type="match status" value="1"/>
</dbReference>
<evidence type="ECO:0000313" key="6">
    <source>
        <dbReference type="Proteomes" id="UP000298493"/>
    </source>
</evidence>
<feature type="domain" description="F-box" evidence="4">
    <location>
        <begin position="17"/>
        <end position="63"/>
    </location>
</feature>
<dbReference type="UniPathway" id="UPA00143"/>
<evidence type="ECO:0000256" key="2">
    <source>
        <dbReference type="ARBA" id="ARBA00022786"/>
    </source>
</evidence>
<accession>A0A4Z1PLU1</accession>
<dbReference type="Gene3D" id="1.20.1280.50">
    <property type="match status" value="1"/>
</dbReference>
<dbReference type="SMART" id="SM00256">
    <property type="entry name" value="FBOX"/>
    <property type="match status" value="1"/>
</dbReference>
<dbReference type="PANTHER" id="PTHR10706:SF130">
    <property type="entry name" value="F-BOX ONLY PROTEIN 31"/>
    <property type="match status" value="1"/>
</dbReference>
<feature type="region of interest" description="Disordered" evidence="3">
    <location>
        <begin position="219"/>
        <end position="258"/>
    </location>
</feature>
<dbReference type="EMBL" id="SNSC02000007">
    <property type="protein sequence ID" value="TID23034.1"/>
    <property type="molecule type" value="Genomic_DNA"/>
</dbReference>
<sequence length="385" mass="43077">MGLVSSHTKQENAANNTPPLTNLPAEIIYNILSFLPPISLGAVAQTCRLLSEHAYDDKLWQAIVHSNLPATTLKTAAPSPSFRHLYLSHLPYWFLPKHKIWFSDTQATGKLLIARYSPSRQTIEAYTVTASRGTSTFKFWKWNPEVVIHTFEPTVRLDLNQSLLRLRPRDISSSSGALTSEIYMQAETPMRSYRTHQNGHQPDKNRGLPEGAKEAIHARRFLGEPGSRTTETAVTDAEENPAAESQLPGQINSWPGSETTVAPIITQGDIYTPKEDDCNEDRIYRGQLLAVKLTGDTNIPRGEYTFIAPDIGKDGTVRIANEEMFKGARIVTSVGHIAARGYREDQYIPSQLILISHDTIAQYWETFGHISFYKRVDIDSLISAD</sequence>
<feature type="compositionally biased region" description="Polar residues" evidence="3">
    <location>
        <begin position="247"/>
        <end position="258"/>
    </location>
</feature>
<protein>
    <submittedName>
        <fullName evidence="5">F-box domain protein</fullName>
    </submittedName>
</protein>
<evidence type="ECO:0000256" key="3">
    <source>
        <dbReference type="SAM" id="MobiDB-lite"/>
    </source>
</evidence>